<dbReference type="Proteomes" id="UP001187192">
    <property type="component" value="Unassembled WGS sequence"/>
</dbReference>
<dbReference type="EMBL" id="BTGU01000045">
    <property type="protein sequence ID" value="GMN53201.1"/>
    <property type="molecule type" value="Genomic_DNA"/>
</dbReference>
<evidence type="ECO:0000313" key="1">
    <source>
        <dbReference type="EMBL" id="GMN53201.1"/>
    </source>
</evidence>
<reference evidence="1" key="1">
    <citation type="submission" date="2023-07" db="EMBL/GenBank/DDBJ databases">
        <title>draft genome sequence of fig (Ficus carica).</title>
        <authorList>
            <person name="Takahashi T."/>
            <person name="Nishimura K."/>
        </authorList>
    </citation>
    <scope>NUCLEOTIDE SEQUENCE</scope>
</reference>
<dbReference type="AlphaFoldDB" id="A0AA88DEF7"/>
<protein>
    <submittedName>
        <fullName evidence="1">Uncharacterized protein</fullName>
    </submittedName>
</protein>
<proteinExistence type="predicted"/>
<gene>
    <name evidence="1" type="ORF">TIFTF001_022344</name>
</gene>
<accession>A0AA88DEF7</accession>
<evidence type="ECO:0000313" key="2">
    <source>
        <dbReference type="Proteomes" id="UP001187192"/>
    </source>
</evidence>
<keyword evidence="2" id="KW-1185">Reference proteome</keyword>
<organism evidence="1 2">
    <name type="scientific">Ficus carica</name>
    <name type="common">Common fig</name>
    <dbReference type="NCBI Taxonomy" id="3494"/>
    <lineage>
        <taxon>Eukaryota</taxon>
        <taxon>Viridiplantae</taxon>
        <taxon>Streptophyta</taxon>
        <taxon>Embryophyta</taxon>
        <taxon>Tracheophyta</taxon>
        <taxon>Spermatophyta</taxon>
        <taxon>Magnoliopsida</taxon>
        <taxon>eudicotyledons</taxon>
        <taxon>Gunneridae</taxon>
        <taxon>Pentapetalae</taxon>
        <taxon>rosids</taxon>
        <taxon>fabids</taxon>
        <taxon>Rosales</taxon>
        <taxon>Moraceae</taxon>
        <taxon>Ficeae</taxon>
        <taxon>Ficus</taxon>
    </lineage>
</organism>
<dbReference type="Gramene" id="FCD_00034275-RA">
    <property type="protein sequence ID" value="FCD_00034275-RA:cds"/>
    <property type="gene ID" value="FCD_00034275"/>
</dbReference>
<comment type="caution">
    <text evidence="1">The sequence shown here is derived from an EMBL/GenBank/DDBJ whole genome shotgun (WGS) entry which is preliminary data.</text>
</comment>
<sequence>MLSDRTKLRGNQAGVESLKARSSFPIRTNQQRLLLEHKGPRSELRLRFRPTTRPIAVSSQMTPSQKQQSLPSFQVLIFLGIDSGISIAKVTRVFKRNRLSELQQNRALVRRHLSIRLEEAIMEALNACKT</sequence>
<name>A0AA88DEF7_FICCA</name>